<dbReference type="Gene3D" id="3.30.450.20">
    <property type="entry name" value="PAS domain"/>
    <property type="match status" value="7"/>
</dbReference>
<name>A0ABW5ZXA6_9FLAO</name>
<dbReference type="InterPro" id="IPR005467">
    <property type="entry name" value="His_kinase_dom"/>
</dbReference>
<dbReference type="Gene3D" id="3.30.565.10">
    <property type="entry name" value="Histidine kinase-like ATPase, C-terminal domain"/>
    <property type="match status" value="1"/>
</dbReference>
<evidence type="ECO:0000313" key="11">
    <source>
        <dbReference type="Proteomes" id="UP001597548"/>
    </source>
</evidence>
<dbReference type="Gene3D" id="2.10.70.100">
    <property type="match status" value="1"/>
</dbReference>
<dbReference type="PROSITE" id="PS50109">
    <property type="entry name" value="HIS_KIN"/>
    <property type="match status" value="1"/>
</dbReference>
<dbReference type="SMART" id="SM00091">
    <property type="entry name" value="PAS"/>
    <property type="match status" value="4"/>
</dbReference>
<dbReference type="PANTHER" id="PTHR43304">
    <property type="entry name" value="PHYTOCHROME-LIKE PROTEIN CPH1"/>
    <property type="match status" value="1"/>
</dbReference>
<dbReference type="EMBL" id="JBHUOS010000015">
    <property type="protein sequence ID" value="MFD2917664.1"/>
    <property type="molecule type" value="Genomic_DNA"/>
</dbReference>
<protein>
    <recommendedName>
        <fullName evidence="2">histidine kinase</fullName>
        <ecNumber evidence="2">2.7.13.3</ecNumber>
    </recommendedName>
</protein>
<sequence>MKNLERSIKKRYLLFISTIVIIIIFGLIIIQNSVSTQKNASLLINKASNQCMLSESITRLVFSFENNPSNTISSDSISSLKNLINAFENSHNYLYSINKQKGENNTLDSLLKRSNTYLTTIVTSSKNIINNPNTQLISRDIKIIAETESPYFLTMQTAIREYQKAAEKNLDSLKSTMYFLAFIAGLILTGEFLFILVPALKQLFKQNDKLTKANKDLAKSESKVKANILELTNLKTDLETRETYNKVFIEQAPTAIAMLDSNMCYIAASQRWITDYKMERQDIIGRSHYDLFPEIGDDWKANHQKCLRGAIDICDEAPFVRADGTTQWIFWDVRPWYISEGNVGGLIMHTGDITHIKEKEEEKIRIEKILDKTNEVARIGTWDIDLIKNTVFWSKIIFEIHEVTDDFVPDLETGIHFYKEGENRNTIKKVINEAIELGRSFDVELELVTFKGNSVWVRAMAQAEIVDGQCIRLFGVFQDISSKKNSEIELNKANAELKVQQAHNKIFIEQAPMAIAMVDNNMRYLAVSQRWITDYDMEGQEFIGRSHYELFPEIGDDWKAMHQRCLNGAIDINNEEPFIRTDGSLQWITWDVRPWYDSDGNIGGILMQTGDITHIKENEQEKIQIQKILDKTNEVARIGAWEINLVKDRIFWSKMVRDIHEVTEDYEPDLETAINFFKEGESRNTIQKVVQKAIENGTPYDIEIELVTLNGNILWTRAIGQAEFVDGKCIRLFGVFQDINDKKLSQLALNKAHTELEAIFNSESVAIVATQVDGIISQFNRGAEILTGYSASEMVGLQRPIAFHLREELDDFRIDMAKKYGKSPVGFSAQKEMSKHNAFDTREWHYLRKDGSLLPAQLTLTSMKDEKGELIGYLGIAVDISEKRIAQDELLRKNKLLNFAEEITLMGNWQWDTVTDKVEWSNNLYNIFKLDKGTANLNFDTYFNFVHPDDKDIVTEYFDKTVDEKRLNRFTHRIIAGDGKLKFIQLLGEVITNDEGEVIEMVGTCQDVTEQKMAENKFRGLLESAPDAMVIVNEIGEIQLINKQAEKLFGYSAEELFGESVEILIPRRFAGNHTSDRDGFFSNPNARRMGEGKELFGINKEGNEIPIQISLSPLETEEGLLVSAAIRDITVQKLAQTKIIRAKNDLELLAQKLTIQNNQLADFAHITSHNLRAPVSNLNSLLDFYNESEDEDEKLILFEKFEIVIQHLTVTLNTLVDALKTKNMGSQDLEDIMFNEILDKTKEILIGEILKTGAIITSDFSKMPNITYDRIYLESIFLNLLSNTLKYRSEARVPEIFIESEIVDGKIKLKFKDNGLGIDLEKHGHKLFGLNKVFHRHPDAKGVGLFMTKVQIESMGGVITATSKVNEGSTFNINFN</sequence>
<feature type="domain" description="PAC" evidence="9">
    <location>
        <begin position="840"/>
        <end position="892"/>
    </location>
</feature>
<keyword evidence="6" id="KW-1133">Transmembrane helix</keyword>
<reference evidence="11" key="1">
    <citation type="journal article" date="2019" name="Int. J. Syst. Evol. Microbiol.">
        <title>The Global Catalogue of Microorganisms (GCM) 10K type strain sequencing project: providing services to taxonomists for standard genome sequencing and annotation.</title>
        <authorList>
            <consortium name="The Broad Institute Genomics Platform"/>
            <consortium name="The Broad Institute Genome Sequencing Center for Infectious Disease"/>
            <person name="Wu L."/>
            <person name="Ma J."/>
        </authorList>
    </citation>
    <scope>NUCLEOTIDE SEQUENCE [LARGE SCALE GENOMIC DNA]</scope>
    <source>
        <strain evidence="11">KCTC 32514</strain>
    </source>
</reference>
<evidence type="ECO:0000256" key="4">
    <source>
        <dbReference type="ARBA" id="ARBA00022679"/>
    </source>
</evidence>
<dbReference type="Pfam" id="PF02518">
    <property type="entry name" value="HATPase_c"/>
    <property type="match status" value="1"/>
</dbReference>
<dbReference type="SUPFAM" id="SSF55785">
    <property type="entry name" value="PYP-like sensor domain (PAS domain)"/>
    <property type="match status" value="7"/>
</dbReference>
<dbReference type="EC" id="2.7.13.3" evidence="2"/>
<dbReference type="InterPro" id="IPR000700">
    <property type="entry name" value="PAS-assoc_C"/>
</dbReference>
<dbReference type="InterPro" id="IPR036890">
    <property type="entry name" value="HATPase_C_sf"/>
</dbReference>
<dbReference type="InterPro" id="IPR013656">
    <property type="entry name" value="PAS_4"/>
</dbReference>
<dbReference type="Proteomes" id="UP001597548">
    <property type="component" value="Unassembled WGS sequence"/>
</dbReference>
<feature type="domain" description="PAS" evidence="8">
    <location>
        <begin position="752"/>
        <end position="796"/>
    </location>
</feature>
<comment type="caution">
    <text evidence="10">The sequence shown here is derived from an EMBL/GenBank/DDBJ whole genome shotgun (WGS) entry which is preliminary data.</text>
</comment>
<evidence type="ECO:0000256" key="2">
    <source>
        <dbReference type="ARBA" id="ARBA00012438"/>
    </source>
</evidence>
<keyword evidence="11" id="KW-1185">Reference proteome</keyword>
<evidence type="ECO:0000256" key="1">
    <source>
        <dbReference type="ARBA" id="ARBA00000085"/>
    </source>
</evidence>
<dbReference type="InterPro" id="IPR013655">
    <property type="entry name" value="PAS_fold_3"/>
</dbReference>
<feature type="domain" description="Histidine kinase" evidence="7">
    <location>
        <begin position="1166"/>
        <end position="1376"/>
    </location>
</feature>
<feature type="transmembrane region" description="Helical" evidence="6">
    <location>
        <begin position="177"/>
        <end position="200"/>
    </location>
</feature>
<feature type="domain" description="PAC" evidence="9">
    <location>
        <begin position="441"/>
        <end position="492"/>
    </location>
</feature>
<feature type="domain" description="PAC" evidence="9">
    <location>
        <begin position="700"/>
        <end position="751"/>
    </location>
</feature>
<feature type="domain" description="PAS" evidence="8">
    <location>
        <begin position="1014"/>
        <end position="1066"/>
    </location>
</feature>
<evidence type="ECO:0000256" key="5">
    <source>
        <dbReference type="ARBA" id="ARBA00022777"/>
    </source>
</evidence>
<dbReference type="SMART" id="SM00387">
    <property type="entry name" value="HATPase_c"/>
    <property type="match status" value="1"/>
</dbReference>
<feature type="domain" description="PAC" evidence="9">
    <location>
        <begin position="572"/>
        <end position="624"/>
    </location>
</feature>
<dbReference type="InterPro" id="IPR000014">
    <property type="entry name" value="PAS"/>
</dbReference>
<dbReference type="InterPro" id="IPR001610">
    <property type="entry name" value="PAC"/>
</dbReference>
<dbReference type="PANTHER" id="PTHR43304:SF1">
    <property type="entry name" value="PAC DOMAIN-CONTAINING PROTEIN"/>
    <property type="match status" value="1"/>
</dbReference>
<evidence type="ECO:0000256" key="6">
    <source>
        <dbReference type="SAM" id="Phobius"/>
    </source>
</evidence>
<dbReference type="Pfam" id="PF08447">
    <property type="entry name" value="PAS_3"/>
    <property type="match status" value="1"/>
</dbReference>
<keyword evidence="6" id="KW-0472">Membrane</keyword>
<dbReference type="InterPro" id="IPR004358">
    <property type="entry name" value="Sig_transdc_His_kin-like_C"/>
</dbReference>
<dbReference type="Pfam" id="PF13426">
    <property type="entry name" value="PAS_9"/>
    <property type="match status" value="2"/>
</dbReference>
<feature type="domain" description="PAC" evidence="9">
    <location>
        <begin position="1091"/>
        <end position="1141"/>
    </location>
</feature>
<feature type="domain" description="PAC" evidence="9">
    <location>
        <begin position="313"/>
        <end position="365"/>
    </location>
</feature>
<dbReference type="SUPFAM" id="SSF55874">
    <property type="entry name" value="ATPase domain of HSP90 chaperone/DNA topoisomerase II/histidine kinase"/>
    <property type="match status" value="1"/>
</dbReference>
<dbReference type="InterPro" id="IPR003594">
    <property type="entry name" value="HATPase_dom"/>
</dbReference>
<keyword evidence="3" id="KW-0597">Phosphoprotein</keyword>
<dbReference type="RefSeq" id="WP_194509746.1">
    <property type="nucleotide sequence ID" value="NZ_JADILU010000009.1"/>
</dbReference>
<keyword evidence="5" id="KW-0418">Kinase</keyword>
<keyword evidence="6" id="KW-0812">Transmembrane</keyword>
<dbReference type="PROSITE" id="PS50112">
    <property type="entry name" value="PAS"/>
    <property type="match status" value="2"/>
</dbReference>
<evidence type="ECO:0000259" key="7">
    <source>
        <dbReference type="PROSITE" id="PS50109"/>
    </source>
</evidence>
<feature type="transmembrane region" description="Helical" evidence="6">
    <location>
        <begin position="12"/>
        <end position="30"/>
    </location>
</feature>
<evidence type="ECO:0000313" key="10">
    <source>
        <dbReference type="EMBL" id="MFD2917664.1"/>
    </source>
</evidence>
<dbReference type="InterPro" id="IPR035965">
    <property type="entry name" value="PAS-like_dom_sf"/>
</dbReference>
<dbReference type="SMART" id="SM00086">
    <property type="entry name" value="PAC"/>
    <property type="match status" value="7"/>
</dbReference>
<dbReference type="PRINTS" id="PR00344">
    <property type="entry name" value="BCTRLSENSOR"/>
</dbReference>
<dbReference type="CDD" id="cd00130">
    <property type="entry name" value="PAS"/>
    <property type="match status" value="5"/>
</dbReference>
<proteinExistence type="predicted"/>
<evidence type="ECO:0000256" key="3">
    <source>
        <dbReference type="ARBA" id="ARBA00022553"/>
    </source>
</evidence>
<dbReference type="InterPro" id="IPR052162">
    <property type="entry name" value="Sensor_kinase/Photoreceptor"/>
</dbReference>
<evidence type="ECO:0000259" key="9">
    <source>
        <dbReference type="PROSITE" id="PS50113"/>
    </source>
</evidence>
<organism evidence="10 11">
    <name type="scientific">Psychroserpens luteus</name>
    <dbReference type="NCBI Taxonomy" id="1434066"/>
    <lineage>
        <taxon>Bacteria</taxon>
        <taxon>Pseudomonadati</taxon>
        <taxon>Bacteroidota</taxon>
        <taxon>Flavobacteriia</taxon>
        <taxon>Flavobacteriales</taxon>
        <taxon>Flavobacteriaceae</taxon>
        <taxon>Psychroserpens</taxon>
    </lineage>
</organism>
<dbReference type="NCBIfam" id="TIGR00229">
    <property type="entry name" value="sensory_box"/>
    <property type="match status" value="5"/>
</dbReference>
<dbReference type="PROSITE" id="PS50113">
    <property type="entry name" value="PAC"/>
    <property type="match status" value="7"/>
</dbReference>
<evidence type="ECO:0000259" key="8">
    <source>
        <dbReference type="PROSITE" id="PS50112"/>
    </source>
</evidence>
<dbReference type="Pfam" id="PF08448">
    <property type="entry name" value="PAS_4"/>
    <property type="match status" value="2"/>
</dbReference>
<accession>A0ABW5ZXA6</accession>
<feature type="domain" description="PAC" evidence="9">
    <location>
        <begin position="968"/>
        <end position="1020"/>
    </location>
</feature>
<comment type="catalytic activity">
    <reaction evidence="1">
        <text>ATP + protein L-histidine = ADP + protein N-phospho-L-histidine.</text>
        <dbReference type="EC" id="2.7.13.3"/>
    </reaction>
</comment>
<keyword evidence="4" id="KW-0808">Transferase</keyword>
<gene>
    <name evidence="10" type="ORF">ACFS29_18575</name>
</gene>